<evidence type="ECO:0000256" key="4">
    <source>
        <dbReference type="ARBA" id="ARBA00022448"/>
    </source>
</evidence>
<dbReference type="SUPFAM" id="SSF103473">
    <property type="entry name" value="MFS general substrate transporter"/>
    <property type="match status" value="1"/>
</dbReference>
<feature type="transmembrane region" description="Helical" evidence="11">
    <location>
        <begin position="21"/>
        <end position="38"/>
    </location>
</feature>
<comment type="subcellular location">
    <subcellularLocation>
        <location evidence="2">Cell inner membrane</location>
        <topology evidence="2">Multi-pass membrane protein</topology>
    </subcellularLocation>
</comment>
<accession>A0A5N1J176</accession>
<keyword evidence="7" id="KW-0762">Sugar transport</keyword>
<dbReference type="Pfam" id="PF07690">
    <property type="entry name" value="MFS_1"/>
    <property type="match status" value="1"/>
</dbReference>
<dbReference type="GO" id="GO:1904659">
    <property type="term" value="P:D-glucose transmembrane transport"/>
    <property type="evidence" value="ECO:0007669"/>
    <property type="project" value="InterPro"/>
</dbReference>
<comment type="similarity">
    <text evidence="3">Belongs to the major facilitator superfamily. FHS transporter (TC 2.A.1.7) family.</text>
</comment>
<feature type="transmembrane region" description="Helical" evidence="11">
    <location>
        <begin position="400"/>
        <end position="419"/>
    </location>
</feature>
<name>A0A5N1J176_9BACT</name>
<feature type="transmembrane region" description="Helical" evidence="11">
    <location>
        <begin position="156"/>
        <end position="176"/>
    </location>
</feature>
<evidence type="ECO:0000256" key="10">
    <source>
        <dbReference type="ARBA" id="ARBA00023136"/>
    </source>
</evidence>
<keyword evidence="10 11" id="KW-0472">Membrane</keyword>
<dbReference type="GO" id="GO:0005354">
    <property type="term" value="F:galactose transmembrane transporter activity"/>
    <property type="evidence" value="ECO:0007669"/>
    <property type="project" value="InterPro"/>
</dbReference>
<keyword evidence="8 11" id="KW-0812">Transmembrane</keyword>
<reference evidence="12 13" key="1">
    <citation type="submission" date="2019-09" db="EMBL/GenBank/DDBJ databases">
        <title>Genome sequence of Adhaeribacter sp. M2.</title>
        <authorList>
            <person name="Srinivasan S."/>
        </authorList>
    </citation>
    <scope>NUCLEOTIDE SEQUENCE [LARGE SCALE GENOMIC DNA]</scope>
    <source>
        <strain evidence="12 13">M2</strain>
    </source>
</reference>
<evidence type="ECO:0000256" key="6">
    <source>
        <dbReference type="ARBA" id="ARBA00022519"/>
    </source>
</evidence>
<sequence length="451" mass="48158">MAAPVSSPNQTSANQAVTRNYTGPLMIVITLFFTFGFVTNMNDILIPHLKRACELTDFQSSLVQFAFFGAYFLMSIPAGNILNRIGYKNGIVLGLGICAVGAFLFLPAAMTRQYPFFLLALAVLASGVTLLQVAANPYVSVLGPAHKAASRLSLMGAFNSLAGTLSPIIGGMLLLSGVDYTAEQLANMPAAQKENFLNAEAGLVILPYAIIGAVLLVLAFIAKATKMPNIESLQDEHTPVEAASGKTSALQFRHLVLGIVAIFVYVGAEVGVGSFIIRYGQDLHITDLSSFSNWLFSLGQSSSLGGFTEQIGSKFVACYWGGSMIGRFIGIPWLTKINDAKALRIVCAVAMVLVVASVALTGETALWLMVLVGVCNSVMWPIIFPLAIKGLGIYTKQGSSYLIMAIVGGALIPPLMGLISDASHIQFAYLVPALCYLYLLYYGWSGYKQRG</sequence>
<dbReference type="InterPro" id="IPR036259">
    <property type="entry name" value="MFS_trans_sf"/>
</dbReference>
<dbReference type="GO" id="GO:0055056">
    <property type="term" value="F:D-glucose transmembrane transporter activity"/>
    <property type="evidence" value="ECO:0007669"/>
    <property type="project" value="InterPro"/>
</dbReference>
<evidence type="ECO:0000256" key="1">
    <source>
        <dbReference type="ARBA" id="ARBA00003321"/>
    </source>
</evidence>
<evidence type="ECO:0000256" key="3">
    <source>
        <dbReference type="ARBA" id="ARBA00009120"/>
    </source>
</evidence>
<feature type="transmembrane region" description="Helical" evidence="11">
    <location>
        <begin position="425"/>
        <end position="444"/>
    </location>
</feature>
<dbReference type="EMBL" id="VTWT01000004">
    <property type="protein sequence ID" value="KAA9338839.1"/>
    <property type="molecule type" value="Genomic_DNA"/>
</dbReference>
<evidence type="ECO:0000256" key="9">
    <source>
        <dbReference type="ARBA" id="ARBA00022989"/>
    </source>
</evidence>
<dbReference type="InterPro" id="IPR050375">
    <property type="entry name" value="MFS_TsgA-like"/>
</dbReference>
<evidence type="ECO:0000256" key="2">
    <source>
        <dbReference type="ARBA" id="ARBA00004429"/>
    </source>
</evidence>
<dbReference type="PANTHER" id="PTHR43702">
    <property type="entry name" value="L-FUCOSE-PROTON SYMPORTER"/>
    <property type="match status" value="1"/>
</dbReference>
<dbReference type="AlphaFoldDB" id="A0A5N1J176"/>
<keyword evidence="13" id="KW-1185">Reference proteome</keyword>
<feature type="transmembrane region" description="Helical" evidence="11">
    <location>
        <begin position="196"/>
        <end position="222"/>
    </location>
</feature>
<dbReference type="CDD" id="cd17394">
    <property type="entry name" value="MFS_FucP_like"/>
    <property type="match status" value="1"/>
</dbReference>
<keyword evidence="9 11" id="KW-1133">Transmembrane helix</keyword>
<dbReference type="Gene3D" id="1.20.1250.20">
    <property type="entry name" value="MFS general substrate transporter like domains"/>
    <property type="match status" value="2"/>
</dbReference>
<dbReference type="Proteomes" id="UP000326570">
    <property type="component" value="Unassembled WGS sequence"/>
</dbReference>
<dbReference type="NCBIfam" id="TIGR01272">
    <property type="entry name" value="gluP"/>
    <property type="match status" value="1"/>
</dbReference>
<keyword evidence="4" id="KW-0813">Transport</keyword>
<evidence type="ECO:0000313" key="13">
    <source>
        <dbReference type="Proteomes" id="UP000326570"/>
    </source>
</evidence>
<feature type="transmembrane region" description="Helical" evidence="11">
    <location>
        <begin position="311"/>
        <end position="330"/>
    </location>
</feature>
<feature type="transmembrane region" description="Helical" evidence="11">
    <location>
        <begin position="366"/>
        <end position="388"/>
    </location>
</feature>
<keyword evidence="6" id="KW-0997">Cell inner membrane</keyword>
<organism evidence="12 13">
    <name type="scientific">Adhaeribacter soli</name>
    <dbReference type="NCBI Taxonomy" id="2607655"/>
    <lineage>
        <taxon>Bacteria</taxon>
        <taxon>Pseudomonadati</taxon>
        <taxon>Bacteroidota</taxon>
        <taxon>Cytophagia</taxon>
        <taxon>Cytophagales</taxon>
        <taxon>Hymenobacteraceae</taxon>
        <taxon>Adhaeribacter</taxon>
    </lineage>
</organism>
<evidence type="ECO:0000256" key="5">
    <source>
        <dbReference type="ARBA" id="ARBA00022475"/>
    </source>
</evidence>
<evidence type="ECO:0000256" key="8">
    <source>
        <dbReference type="ARBA" id="ARBA00022692"/>
    </source>
</evidence>
<proteinExistence type="inferred from homology"/>
<dbReference type="InterPro" id="IPR011701">
    <property type="entry name" value="MFS"/>
</dbReference>
<feature type="transmembrane region" description="Helical" evidence="11">
    <location>
        <begin position="255"/>
        <end position="277"/>
    </location>
</feature>
<dbReference type="PANTHER" id="PTHR43702:SF3">
    <property type="entry name" value="PROTEIN TSGA"/>
    <property type="match status" value="1"/>
</dbReference>
<evidence type="ECO:0000313" key="12">
    <source>
        <dbReference type="EMBL" id="KAA9338839.1"/>
    </source>
</evidence>
<keyword evidence="5" id="KW-1003">Cell membrane</keyword>
<feature type="transmembrane region" description="Helical" evidence="11">
    <location>
        <begin position="58"/>
        <end position="78"/>
    </location>
</feature>
<evidence type="ECO:0000256" key="7">
    <source>
        <dbReference type="ARBA" id="ARBA00022597"/>
    </source>
</evidence>
<comment type="caution">
    <text evidence="12">The sequence shown here is derived from an EMBL/GenBank/DDBJ whole genome shotgun (WGS) entry which is preliminary data.</text>
</comment>
<dbReference type="InterPro" id="IPR005964">
    <property type="entry name" value="Glc/Gal_transptr_bac"/>
</dbReference>
<dbReference type="GO" id="GO:0005886">
    <property type="term" value="C:plasma membrane"/>
    <property type="evidence" value="ECO:0007669"/>
    <property type="project" value="UniProtKB-SubCell"/>
</dbReference>
<evidence type="ECO:0000256" key="11">
    <source>
        <dbReference type="SAM" id="Phobius"/>
    </source>
</evidence>
<protein>
    <submittedName>
        <fullName evidence="12">Sugar MFS transporter</fullName>
    </submittedName>
</protein>
<feature type="transmembrane region" description="Helical" evidence="11">
    <location>
        <begin position="116"/>
        <end position="135"/>
    </location>
</feature>
<gene>
    <name evidence="12" type="ORF">F0P94_08580</name>
</gene>
<feature type="transmembrane region" description="Helical" evidence="11">
    <location>
        <begin position="342"/>
        <end position="360"/>
    </location>
</feature>
<comment type="function">
    <text evidence="1">Intake of glucose and galactose.</text>
</comment>
<feature type="transmembrane region" description="Helical" evidence="11">
    <location>
        <begin position="90"/>
        <end position="110"/>
    </location>
</feature>
<dbReference type="RefSeq" id="WP_150903473.1">
    <property type="nucleotide sequence ID" value="NZ_VTWT01000004.1"/>
</dbReference>